<dbReference type="SUPFAM" id="SSF53756">
    <property type="entry name" value="UDP-Glycosyltransferase/glycogen phosphorylase"/>
    <property type="match status" value="1"/>
</dbReference>
<organism evidence="3 4">
    <name type="scientific">Ectopseudomonas oleovorans (strain CECT 5344)</name>
    <name type="common">Pseudomonas pseudoalcaligenes</name>
    <dbReference type="NCBI Taxonomy" id="1182590"/>
    <lineage>
        <taxon>Bacteria</taxon>
        <taxon>Pseudomonadati</taxon>
        <taxon>Pseudomonadota</taxon>
        <taxon>Gammaproteobacteria</taxon>
        <taxon>Pseudomonadales</taxon>
        <taxon>Pseudomonadaceae</taxon>
        <taxon>Ectopseudomonas</taxon>
    </lineage>
</organism>
<dbReference type="InterPro" id="IPR001296">
    <property type="entry name" value="Glyco_trans_1"/>
</dbReference>
<dbReference type="Pfam" id="PF00534">
    <property type="entry name" value="Glycos_transf_1"/>
    <property type="match status" value="1"/>
</dbReference>
<sequence>MKLLYAYRYGIIGGVSTQLLLRQQTLCGAGHQCQLFFSQDNGLRGAAASSEGLHFGSRSTFARLVSAGHFDAVIVIDSPELLAAAAGPWWRRNPVYLDVHTTTETGLAYLHDVDVTRLAGVMVPSAYSRHLVQQHCPTLPVPLQVTPNILDNQAFTLANAEAAEPRAFERREFIWVGKLDYHKNWRLALVYTALLKALFGEVRVYVVGGFTAPADTTAAFFSLAERLNISASVSWLDRADKQQLAALYRRCASSGGAMLVTSRDESFGMAAAEALLCGCPLISNDLAVFREVFPESPLLQRVDIWSPEQVAAAAQQLAVGVELVQRQAMHDYLAKAYGAPAFVAALEQVLGNDR</sequence>
<feature type="domain" description="Glycosyl transferase family 1" evidence="2">
    <location>
        <begin position="169"/>
        <end position="293"/>
    </location>
</feature>
<evidence type="ECO:0000313" key="4">
    <source>
        <dbReference type="Proteomes" id="UP000032841"/>
    </source>
</evidence>
<dbReference type="RefSeq" id="WP_003459884.1">
    <property type="nucleotide sequence ID" value="NZ_HG916826.1"/>
</dbReference>
<evidence type="ECO:0000313" key="3">
    <source>
        <dbReference type="EMBL" id="CDM40285.1"/>
    </source>
</evidence>
<dbReference type="AlphaFoldDB" id="W6QTS0"/>
<gene>
    <name evidence="3" type="ORF">BN5_1699</name>
</gene>
<dbReference type="Proteomes" id="UP000032841">
    <property type="component" value="Chromosome"/>
</dbReference>
<accession>W6QTS0</accession>
<dbReference type="EMBL" id="HG916826">
    <property type="protein sequence ID" value="CDM40285.1"/>
    <property type="molecule type" value="Genomic_DNA"/>
</dbReference>
<keyword evidence="1 3" id="KW-0808">Transferase</keyword>
<dbReference type="EC" id="2.4.1.21" evidence="3"/>
<dbReference type="GO" id="GO:0009103">
    <property type="term" value="P:lipopolysaccharide biosynthetic process"/>
    <property type="evidence" value="ECO:0007669"/>
    <property type="project" value="TreeGrafter"/>
</dbReference>
<dbReference type="PANTHER" id="PTHR46401">
    <property type="entry name" value="GLYCOSYLTRANSFERASE WBBK-RELATED"/>
    <property type="match status" value="1"/>
</dbReference>
<dbReference type="Gene3D" id="3.40.50.2000">
    <property type="entry name" value="Glycogen Phosphorylase B"/>
    <property type="match status" value="2"/>
</dbReference>
<evidence type="ECO:0000259" key="2">
    <source>
        <dbReference type="Pfam" id="PF00534"/>
    </source>
</evidence>
<dbReference type="eggNOG" id="COG0438">
    <property type="taxonomic scope" value="Bacteria"/>
</dbReference>
<dbReference type="CDD" id="cd03801">
    <property type="entry name" value="GT4_PimA-like"/>
    <property type="match status" value="1"/>
</dbReference>
<proteinExistence type="predicted"/>
<dbReference type="GO" id="GO:0009011">
    <property type="term" value="F:alpha-1,4-glucan glucosyltransferase (ADP-glucose donor) activity"/>
    <property type="evidence" value="ECO:0007669"/>
    <property type="project" value="UniProtKB-EC"/>
</dbReference>
<dbReference type="HOGENOM" id="CLU_791537_0_0_6"/>
<dbReference type="KEGG" id="ppse:BN5_1699"/>
<protein>
    <submittedName>
        <fullName evidence="3">Glycosyl transferase</fullName>
        <ecNumber evidence="3">2.4.1.21</ecNumber>
    </submittedName>
</protein>
<reference evidence="3 4" key="1">
    <citation type="submission" date="2013-11" db="EMBL/GenBank/DDBJ databases">
        <title>Complete genome sequence of the cyanide-degrading bacterium Pseudomonas pseudoalcaligenes CECT 5344.</title>
        <authorList>
            <person name="Wibberg D."/>
            <person name="Puehler A."/>
            <person name="Schlueter A."/>
        </authorList>
    </citation>
    <scope>NUCLEOTIDE SEQUENCE [LARGE SCALE GENOMIC DNA]</scope>
    <source>
        <strain evidence="4">CECT 5344</strain>
    </source>
</reference>
<dbReference type="PANTHER" id="PTHR46401:SF2">
    <property type="entry name" value="GLYCOSYLTRANSFERASE WBBK-RELATED"/>
    <property type="match status" value="1"/>
</dbReference>
<name>W6QTS0_ECTO5</name>
<keyword evidence="3" id="KW-0328">Glycosyltransferase</keyword>
<dbReference type="OrthoDB" id="4611853at2"/>
<evidence type="ECO:0000256" key="1">
    <source>
        <dbReference type="ARBA" id="ARBA00022679"/>
    </source>
</evidence>